<organism evidence="2 3">
    <name type="scientific">Raphidocelis subcapitata</name>
    <dbReference type="NCBI Taxonomy" id="307507"/>
    <lineage>
        <taxon>Eukaryota</taxon>
        <taxon>Viridiplantae</taxon>
        <taxon>Chlorophyta</taxon>
        <taxon>core chlorophytes</taxon>
        <taxon>Chlorophyceae</taxon>
        <taxon>CS clade</taxon>
        <taxon>Sphaeropleales</taxon>
        <taxon>Selenastraceae</taxon>
        <taxon>Raphidocelis</taxon>
    </lineage>
</organism>
<reference evidence="2 3" key="1">
    <citation type="journal article" date="2018" name="Sci. Rep.">
        <title>Raphidocelis subcapitata (=Pseudokirchneriella subcapitata) provides an insight into genome evolution and environmental adaptations in the Sphaeropleales.</title>
        <authorList>
            <person name="Suzuki S."/>
            <person name="Yamaguchi H."/>
            <person name="Nakajima N."/>
            <person name="Kawachi M."/>
        </authorList>
    </citation>
    <scope>NUCLEOTIDE SEQUENCE [LARGE SCALE GENOMIC DNA]</scope>
    <source>
        <strain evidence="2 3">NIES-35</strain>
    </source>
</reference>
<keyword evidence="2" id="KW-0378">Hydrolase</keyword>
<dbReference type="GO" id="GO:0006508">
    <property type="term" value="P:proteolysis"/>
    <property type="evidence" value="ECO:0007669"/>
    <property type="project" value="UniProtKB-KW"/>
</dbReference>
<dbReference type="FunCoup" id="A0A2V0NK91">
    <property type="interactions" value="362"/>
</dbReference>
<dbReference type="PANTHER" id="PTHR33473">
    <property type="entry name" value="ATP-DEPENDENT CLP PROTEASE ADAPTER PROTEIN CLPS1, CHLOROPLASTIC"/>
    <property type="match status" value="1"/>
</dbReference>
<evidence type="ECO:0000259" key="1">
    <source>
        <dbReference type="Pfam" id="PF02617"/>
    </source>
</evidence>
<dbReference type="OrthoDB" id="2013930at2759"/>
<dbReference type="STRING" id="307507.A0A2V0NK91"/>
<keyword evidence="3" id="KW-1185">Reference proteome</keyword>
<dbReference type="GO" id="GO:0008233">
    <property type="term" value="F:peptidase activity"/>
    <property type="evidence" value="ECO:0007669"/>
    <property type="project" value="UniProtKB-KW"/>
</dbReference>
<dbReference type="HAMAP" id="MF_00302">
    <property type="entry name" value="ClpS"/>
    <property type="match status" value="1"/>
</dbReference>
<sequence>MASCCCSTSTAAASRAYVKVAAVPRVWSGVHCVPRSPAARRALVVRRARGGLAESDTVVTPGKSTEGARRKPPIYKVMLHNDNYNRREYVVKVLIKVVEGMTVDDAVGVMQLAHENGVAVVVACAQDQAESYVEDLRLNGLISTMEPGH</sequence>
<dbReference type="SUPFAM" id="SSF54736">
    <property type="entry name" value="ClpS-like"/>
    <property type="match status" value="1"/>
</dbReference>
<dbReference type="AlphaFoldDB" id="A0A2V0NK91"/>
<dbReference type="Gene3D" id="3.30.1390.10">
    <property type="match status" value="1"/>
</dbReference>
<dbReference type="EMBL" id="BDRX01000002">
    <property type="protein sequence ID" value="GBF87706.1"/>
    <property type="molecule type" value="Genomic_DNA"/>
</dbReference>
<dbReference type="InterPro" id="IPR022935">
    <property type="entry name" value="ClpS"/>
</dbReference>
<dbReference type="Pfam" id="PF02617">
    <property type="entry name" value="ClpS"/>
    <property type="match status" value="1"/>
</dbReference>
<name>A0A2V0NK91_9CHLO</name>
<dbReference type="GO" id="GO:0030163">
    <property type="term" value="P:protein catabolic process"/>
    <property type="evidence" value="ECO:0007669"/>
    <property type="project" value="InterPro"/>
</dbReference>
<accession>A0A2V0NK91</accession>
<dbReference type="InterPro" id="IPR003769">
    <property type="entry name" value="ClpS_core"/>
</dbReference>
<protein>
    <submittedName>
        <fullName evidence="2">ATP-dependent Clp protease adapter chloroplastic-like protein</fullName>
    </submittedName>
</protein>
<dbReference type="InParanoid" id="A0A2V0NK91"/>
<gene>
    <name evidence="2" type="ORF">Rsub_00417</name>
</gene>
<comment type="caution">
    <text evidence="2">The sequence shown here is derived from an EMBL/GenBank/DDBJ whole genome shotgun (WGS) entry which is preliminary data.</text>
</comment>
<evidence type="ECO:0000313" key="2">
    <source>
        <dbReference type="EMBL" id="GBF87706.1"/>
    </source>
</evidence>
<dbReference type="InterPro" id="IPR014719">
    <property type="entry name" value="Ribosomal_bL12_C/ClpS-like"/>
</dbReference>
<dbReference type="PANTHER" id="PTHR33473:SF17">
    <property type="entry name" value="ATP-DEPENDENT CLP PROTEASE ADAPTER PROTEIN CLPS1, CHLOROPLASTIC"/>
    <property type="match status" value="1"/>
</dbReference>
<feature type="domain" description="Adaptor protein ClpS core" evidence="1">
    <location>
        <begin position="71"/>
        <end position="137"/>
    </location>
</feature>
<keyword evidence="2" id="KW-0645">Protease</keyword>
<dbReference type="Proteomes" id="UP000247498">
    <property type="component" value="Unassembled WGS sequence"/>
</dbReference>
<evidence type="ECO:0000313" key="3">
    <source>
        <dbReference type="Proteomes" id="UP000247498"/>
    </source>
</evidence>
<proteinExistence type="inferred from homology"/>